<comment type="pathway">
    <text evidence="1">Cofactor biosynthesis; adenosylcobalamin biosynthesis.</text>
</comment>
<evidence type="ECO:0000313" key="11">
    <source>
        <dbReference type="Proteomes" id="UP000461443"/>
    </source>
</evidence>
<dbReference type="Gene3D" id="3.30.950.10">
    <property type="entry name" value="Methyltransferase, Cobalt-precorrin-4 Transmethylase, Domain 2"/>
    <property type="match status" value="1"/>
</dbReference>
<evidence type="ECO:0000259" key="9">
    <source>
        <dbReference type="Pfam" id="PF00590"/>
    </source>
</evidence>
<dbReference type="PIRSF" id="PIRSF036427">
    <property type="entry name" value="Precrrn-2_mtase"/>
    <property type="match status" value="1"/>
</dbReference>
<dbReference type="InterPro" id="IPR014777">
    <property type="entry name" value="4pyrrole_Mease_sub1"/>
</dbReference>
<reference evidence="10 11" key="1">
    <citation type="submission" date="2019-12" db="EMBL/GenBank/DDBJ databases">
        <authorList>
            <person name="Lee S.D."/>
        </authorList>
    </citation>
    <scope>NUCLEOTIDE SEQUENCE [LARGE SCALE GENOMIC DNA]</scope>
    <source>
        <strain evidence="10 11">SAP-6</strain>
    </source>
</reference>
<evidence type="ECO:0000256" key="7">
    <source>
        <dbReference type="PIRNR" id="PIRNR036427"/>
    </source>
</evidence>
<dbReference type="InterPro" id="IPR014776">
    <property type="entry name" value="4pyrrole_Mease_sub2"/>
</dbReference>
<comment type="caution">
    <text evidence="10">The sequence shown here is derived from an EMBL/GenBank/DDBJ whole genome shotgun (WGS) entry which is preliminary data.</text>
</comment>
<dbReference type="AlphaFoldDB" id="A0A845SIT4"/>
<dbReference type="NCBIfam" id="TIGR01467">
    <property type="entry name" value="cobI_cbiL"/>
    <property type="match status" value="1"/>
</dbReference>
<dbReference type="GO" id="GO:0043781">
    <property type="term" value="F:cobalt-factor II C20-methyltransferase activity"/>
    <property type="evidence" value="ECO:0007669"/>
    <property type="project" value="UniProtKB-EC"/>
</dbReference>
<dbReference type="PROSITE" id="PS00840">
    <property type="entry name" value="SUMT_2"/>
    <property type="match status" value="1"/>
</dbReference>
<reference evidence="10 11" key="2">
    <citation type="submission" date="2020-02" db="EMBL/GenBank/DDBJ databases">
        <title>The new genus of Enterobacteriales.</title>
        <authorList>
            <person name="Kim I.S."/>
        </authorList>
    </citation>
    <scope>NUCLEOTIDE SEQUENCE [LARGE SCALE GENOMIC DNA]</scope>
    <source>
        <strain evidence="10 11">SAP-6</strain>
    </source>
</reference>
<gene>
    <name evidence="10" type="ORF">GRH90_10505</name>
</gene>
<dbReference type="GO" id="GO:0032259">
    <property type="term" value="P:methylation"/>
    <property type="evidence" value="ECO:0007669"/>
    <property type="project" value="UniProtKB-KW"/>
</dbReference>
<dbReference type="NCBIfam" id="NF004061">
    <property type="entry name" value="PRK05576.1-4"/>
    <property type="match status" value="1"/>
</dbReference>
<dbReference type="InterPro" id="IPR003043">
    <property type="entry name" value="Uropor_MeTrfase_CS"/>
</dbReference>
<dbReference type="PANTHER" id="PTHR43467">
    <property type="entry name" value="COBALT-PRECORRIN-2 C(20)-METHYLTRANSFERASE"/>
    <property type="match status" value="1"/>
</dbReference>
<evidence type="ECO:0000256" key="4">
    <source>
        <dbReference type="ARBA" id="ARBA00022603"/>
    </source>
</evidence>
<dbReference type="InterPro" id="IPR006364">
    <property type="entry name" value="CobI/CbiL/CobIJ_dom"/>
</dbReference>
<dbReference type="Pfam" id="PF00590">
    <property type="entry name" value="TP_methylase"/>
    <property type="match status" value="1"/>
</dbReference>
<dbReference type="GO" id="GO:0030788">
    <property type="term" value="F:precorrin-2 C20-methyltransferase activity"/>
    <property type="evidence" value="ECO:0007669"/>
    <property type="project" value="InterPro"/>
</dbReference>
<dbReference type="InterPro" id="IPR012382">
    <property type="entry name" value="CobI/CbiL"/>
</dbReference>
<dbReference type="PANTHER" id="PTHR43467:SF2">
    <property type="entry name" value="COBALT-PRECORRIN-2 C(20)-METHYLTRANSFERASE"/>
    <property type="match status" value="1"/>
</dbReference>
<name>A0A845SIT4_9GAMM</name>
<evidence type="ECO:0000256" key="8">
    <source>
        <dbReference type="RuleBase" id="RU003960"/>
    </source>
</evidence>
<accession>A0A845SIT4</accession>
<keyword evidence="5 8" id="KW-0808">Transferase</keyword>
<keyword evidence="6" id="KW-0949">S-adenosyl-L-methionine</keyword>
<feature type="domain" description="Tetrapyrrole methylase" evidence="9">
    <location>
        <begin position="4"/>
        <end position="211"/>
    </location>
</feature>
<dbReference type="EC" id="2.1.1.151" evidence="10"/>
<organism evidence="10 11">
    <name type="scientific">Acerihabitans arboris</name>
    <dbReference type="NCBI Taxonomy" id="2691583"/>
    <lineage>
        <taxon>Bacteria</taxon>
        <taxon>Pseudomonadati</taxon>
        <taxon>Pseudomonadota</taxon>
        <taxon>Gammaproteobacteria</taxon>
        <taxon>Enterobacterales</taxon>
        <taxon>Pectobacteriaceae</taxon>
        <taxon>Acerihabitans</taxon>
    </lineage>
</organism>
<evidence type="ECO:0000256" key="6">
    <source>
        <dbReference type="ARBA" id="ARBA00022691"/>
    </source>
</evidence>
<dbReference type="RefSeq" id="WP_162365885.1">
    <property type="nucleotide sequence ID" value="NZ_WUBS01000006.1"/>
</dbReference>
<evidence type="ECO:0000313" key="10">
    <source>
        <dbReference type="EMBL" id="NDL63177.1"/>
    </source>
</evidence>
<keyword evidence="4 8" id="KW-0489">Methyltransferase</keyword>
<sequence length="239" mass="25728">MNGRLYAIGTGPGATDLITVRGARTLGRLGVLYAPAGRKGGDSLALSIVREYLSDSVTIRTRHFPMSLDSGEKDAVWDAVAAEMAADVEQGLRVGFITLGDAMLYSTWVFLLARLQGRIPIEIVPGVTSFACIAARAQLPLAMESQSLAVMACTDDESALEQALLTHDCVVLMKVYGRFARIQALLRRLGLLDNALLMADASLPQEQCFRALGELEPDRALPYFSTVVVNKSWPAAAAK</sequence>
<evidence type="ECO:0000256" key="5">
    <source>
        <dbReference type="ARBA" id="ARBA00022679"/>
    </source>
</evidence>
<dbReference type="InterPro" id="IPR000878">
    <property type="entry name" value="4pyrrol_Mease"/>
</dbReference>
<proteinExistence type="inferred from homology"/>
<dbReference type="EMBL" id="WUBS01000006">
    <property type="protein sequence ID" value="NDL63177.1"/>
    <property type="molecule type" value="Genomic_DNA"/>
</dbReference>
<dbReference type="CDD" id="cd11645">
    <property type="entry name" value="Precorrin_2_C20_MT"/>
    <property type="match status" value="1"/>
</dbReference>
<evidence type="ECO:0000256" key="1">
    <source>
        <dbReference type="ARBA" id="ARBA00004953"/>
    </source>
</evidence>
<comment type="similarity">
    <text evidence="2 7 8">Belongs to the precorrin methyltransferase family.</text>
</comment>
<dbReference type="InterPro" id="IPR035996">
    <property type="entry name" value="4pyrrol_Methylase_sf"/>
</dbReference>
<protein>
    <submittedName>
        <fullName evidence="10">Cobalt-factor II C(20)-methyltransferase</fullName>
        <ecNumber evidence="10">2.1.1.151</ecNumber>
    </submittedName>
</protein>
<dbReference type="SUPFAM" id="SSF53790">
    <property type="entry name" value="Tetrapyrrole methylase"/>
    <property type="match status" value="1"/>
</dbReference>
<dbReference type="PROSITE" id="PS00839">
    <property type="entry name" value="SUMT_1"/>
    <property type="match status" value="1"/>
</dbReference>
<dbReference type="GO" id="GO:0009236">
    <property type="term" value="P:cobalamin biosynthetic process"/>
    <property type="evidence" value="ECO:0007669"/>
    <property type="project" value="UniProtKB-UniRule"/>
</dbReference>
<dbReference type="Proteomes" id="UP000461443">
    <property type="component" value="Unassembled WGS sequence"/>
</dbReference>
<evidence type="ECO:0000256" key="2">
    <source>
        <dbReference type="ARBA" id="ARBA00005879"/>
    </source>
</evidence>
<dbReference type="Gene3D" id="3.40.1010.10">
    <property type="entry name" value="Cobalt-precorrin-4 Transmethylase, Domain 1"/>
    <property type="match status" value="1"/>
</dbReference>
<keyword evidence="11" id="KW-1185">Reference proteome</keyword>
<keyword evidence="3" id="KW-0169">Cobalamin biosynthesis</keyword>
<evidence type="ECO:0000256" key="3">
    <source>
        <dbReference type="ARBA" id="ARBA00022573"/>
    </source>
</evidence>
<dbReference type="UniPathway" id="UPA00148"/>